<feature type="region of interest" description="Disordered" evidence="1">
    <location>
        <begin position="1"/>
        <end position="79"/>
    </location>
</feature>
<dbReference type="RefSeq" id="XP_007727565.1">
    <property type="nucleotide sequence ID" value="XM_007729375.1"/>
</dbReference>
<keyword evidence="3" id="KW-1185">Reference proteome</keyword>
<dbReference type="OrthoDB" id="2951834at2759"/>
<comment type="caution">
    <text evidence="2">The sequence shown here is derived from an EMBL/GenBank/DDBJ whole genome shotgun (WGS) entry which is preliminary data.</text>
</comment>
<reference evidence="2 3" key="1">
    <citation type="submission" date="2013-03" db="EMBL/GenBank/DDBJ databases">
        <title>The Genome Sequence of Capronia coronata CBS 617.96.</title>
        <authorList>
            <consortium name="The Broad Institute Genomics Platform"/>
            <person name="Cuomo C."/>
            <person name="de Hoog S."/>
            <person name="Gorbushina A."/>
            <person name="Walker B."/>
            <person name="Young S.K."/>
            <person name="Zeng Q."/>
            <person name="Gargeya S."/>
            <person name="Fitzgerald M."/>
            <person name="Haas B."/>
            <person name="Abouelleil A."/>
            <person name="Allen A.W."/>
            <person name="Alvarado L."/>
            <person name="Arachchi H.M."/>
            <person name="Berlin A.M."/>
            <person name="Chapman S.B."/>
            <person name="Gainer-Dewar J."/>
            <person name="Goldberg J."/>
            <person name="Griggs A."/>
            <person name="Gujja S."/>
            <person name="Hansen M."/>
            <person name="Howarth C."/>
            <person name="Imamovic A."/>
            <person name="Ireland A."/>
            <person name="Larimer J."/>
            <person name="McCowan C."/>
            <person name="Murphy C."/>
            <person name="Pearson M."/>
            <person name="Poon T.W."/>
            <person name="Priest M."/>
            <person name="Roberts A."/>
            <person name="Saif S."/>
            <person name="Shea T."/>
            <person name="Sisk P."/>
            <person name="Sykes S."/>
            <person name="Wortman J."/>
            <person name="Nusbaum C."/>
            <person name="Birren B."/>
        </authorList>
    </citation>
    <scope>NUCLEOTIDE SEQUENCE [LARGE SCALE GENOMIC DNA]</scope>
    <source>
        <strain evidence="2 3">CBS 617.96</strain>
    </source>
</reference>
<feature type="region of interest" description="Disordered" evidence="1">
    <location>
        <begin position="93"/>
        <end position="124"/>
    </location>
</feature>
<sequence>MSAQAMTLRSGARYADLPKPLGTIKFKEPVDDDDDDDDGTAAGRTRKRKREAKAAKDKERQLRADARAERRYGKAPAAPKLTDDKVNMFAYFQEADEGPSSKKRAKTSAKGADKGADNKQDEESKNFTSLVLKDGSGKTTLINLDFTLANFLAHRSPELLAHMEAAKSLQTSSDMQMVSYIACDPNMVNKAPKLKAPKLKAPKIKAPVRAGPTLLGLPSELRVPIYRLLFLRGGPIDFTERTNFCRSSGLLSTCKEILKEGRKVLYGENAFHFARNLELRGKYWEAIWKEIAYHDVRRFLETIGPVNVSHLKHVSFILTDGALGKTNRYIPIDERRFVNDANLHQIFRIIGANATLHKLAIQVAGRCKLANSDHHFLKAISEVKCHELIFINKYRHEIAKLPDKIKAQLEAALVIPFDTTDVIHPAYNDRNKVPMYWEGMPGLHHPITFM</sequence>
<dbReference type="AlphaFoldDB" id="W9XTS8"/>
<protein>
    <submittedName>
        <fullName evidence="2">Uncharacterized protein</fullName>
    </submittedName>
</protein>
<dbReference type="GeneID" id="19163364"/>
<dbReference type="PANTHER" id="PTHR42085:SF1">
    <property type="entry name" value="F-BOX DOMAIN-CONTAINING PROTEIN"/>
    <property type="match status" value="1"/>
</dbReference>
<feature type="compositionally biased region" description="Acidic residues" evidence="1">
    <location>
        <begin position="30"/>
        <end position="39"/>
    </location>
</feature>
<dbReference type="STRING" id="1182541.W9XTS8"/>
<gene>
    <name evidence="2" type="ORF">A1O1_08515</name>
</gene>
<feature type="compositionally biased region" description="Basic and acidic residues" evidence="1">
    <location>
        <begin position="52"/>
        <end position="72"/>
    </location>
</feature>
<feature type="compositionally biased region" description="Basic and acidic residues" evidence="1">
    <location>
        <begin position="111"/>
        <end position="124"/>
    </location>
</feature>
<dbReference type="InterPro" id="IPR038883">
    <property type="entry name" value="AN11006-like"/>
</dbReference>
<dbReference type="Proteomes" id="UP000019484">
    <property type="component" value="Unassembled WGS sequence"/>
</dbReference>
<dbReference type="EMBL" id="AMWN01000008">
    <property type="protein sequence ID" value="EXJ80371.1"/>
    <property type="molecule type" value="Genomic_DNA"/>
</dbReference>
<accession>W9XTS8</accession>
<organism evidence="2 3">
    <name type="scientific">Capronia coronata CBS 617.96</name>
    <dbReference type="NCBI Taxonomy" id="1182541"/>
    <lineage>
        <taxon>Eukaryota</taxon>
        <taxon>Fungi</taxon>
        <taxon>Dikarya</taxon>
        <taxon>Ascomycota</taxon>
        <taxon>Pezizomycotina</taxon>
        <taxon>Eurotiomycetes</taxon>
        <taxon>Chaetothyriomycetidae</taxon>
        <taxon>Chaetothyriales</taxon>
        <taxon>Herpotrichiellaceae</taxon>
        <taxon>Capronia</taxon>
    </lineage>
</organism>
<evidence type="ECO:0000313" key="2">
    <source>
        <dbReference type="EMBL" id="EXJ80371.1"/>
    </source>
</evidence>
<dbReference type="PANTHER" id="PTHR42085">
    <property type="entry name" value="F-BOX DOMAIN-CONTAINING PROTEIN"/>
    <property type="match status" value="1"/>
</dbReference>
<evidence type="ECO:0000313" key="3">
    <source>
        <dbReference type="Proteomes" id="UP000019484"/>
    </source>
</evidence>
<proteinExistence type="predicted"/>
<name>W9XTS8_9EURO</name>
<dbReference type="HOGENOM" id="CLU_038185_0_0_1"/>
<dbReference type="eggNOG" id="ENOG502SH9S">
    <property type="taxonomic scope" value="Eukaryota"/>
</dbReference>
<evidence type="ECO:0000256" key="1">
    <source>
        <dbReference type="SAM" id="MobiDB-lite"/>
    </source>
</evidence>